<keyword evidence="3" id="KW-0731">Sigma factor</keyword>
<dbReference type="AlphaFoldDB" id="A0A285D3M8"/>
<evidence type="ECO:0000259" key="6">
    <source>
        <dbReference type="Pfam" id="PF08281"/>
    </source>
</evidence>
<dbReference type="RefSeq" id="WP_097159939.1">
    <property type="nucleotide sequence ID" value="NZ_JBEPMQ010000009.1"/>
</dbReference>
<organism evidence="7 8">
    <name type="scientific">Bacillus oleivorans</name>
    <dbReference type="NCBI Taxonomy" id="1448271"/>
    <lineage>
        <taxon>Bacteria</taxon>
        <taxon>Bacillati</taxon>
        <taxon>Bacillota</taxon>
        <taxon>Bacilli</taxon>
        <taxon>Bacillales</taxon>
        <taxon>Bacillaceae</taxon>
        <taxon>Bacillus</taxon>
    </lineage>
</organism>
<dbReference type="SUPFAM" id="SSF88946">
    <property type="entry name" value="Sigma2 domain of RNA polymerase sigma factors"/>
    <property type="match status" value="1"/>
</dbReference>
<feature type="domain" description="RNA polymerase sigma-70 region 2" evidence="5">
    <location>
        <begin position="12"/>
        <end position="78"/>
    </location>
</feature>
<evidence type="ECO:0000256" key="3">
    <source>
        <dbReference type="ARBA" id="ARBA00023082"/>
    </source>
</evidence>
<dbReference type="InterPro" id="IPR013325">
    <property type="entry name" value="RNA_pol_sigma_r2"/>
</dbReference>
<dbReference type="OrthoDB" id="2470848at2"/>
<sequence>MSHQDLDIEEIYNLYYKDVYHFAIYYTNNKHEAEDITQETFIKAMKNLNSLQSLEKAKVWILTIAKNTAIDYKRKMRRISFFPAFFKEERLSAPSPEERMLGQDSWKYVQKALLKLKPQYRSILILRGIKEYSTQETAEILGITEEKVRMNYHRAKTYLKREVGSLEEGWEMINERK</sequence>
<dbReference type="NCBIfam" id="TIGR02937">
    <property type="entry name" value="sigma70-ECF"/>
    <property type="match status" value="1"/>
</dbReference>
<dbReference type="Gene3D" id="1.10.10.10">
    <property type="entry name" value="Winged helix-like DNA-binding domain superfamily/Winged helix DNA-binding domain"/>
    <property type="match status" value="1"/>
</dbReference>
<protein>
    <submittedName>
        <fullName evidence="7">RNA polymerase sigma-70 factor</fullName>
    </submittedName>
</protein>
<dbReference type="GO" id="GO:0016987">
    <property type="term" value="F:sigma factor activity"/>
    <property type="evidence" value="ECO:0007669"/>
    <property type="project" value="UniProtKB-KW"/>
</dbReference>
<dbReference type="CDD" id="cd06171">
    <property type="entry name" value="Sigma70_r4"/>
    <property type="match status" value="1"/>
</dbReference>
<dbReference type="SUPFAM" id="SSF88659">
    <property type="entry name" value="Sigma3 and sigma4 domains of RNA polymerase sigma factors"/>
    <property type="match status" value="1"/>
</dbReference>
<dbReference type="InterPro" id="IPR014284">
    <property type="entry name" value="RNA_pol_sigma-70_dom"/>
</dbReference>
<dbReference type="InterPro" id="IPR013249">
    <property type="entry name" value="RNA_pol_sigma70_r4_t2"/>
</dbReference>
<evidence type="ECO:0000259" key="5">
    <source>
        <dbReference type="Pfam" id="PF04542"/>
    </source>
</evidence>
<accession>A0A285D3M8</accession>
<dbReference type="Pfam" id="PF08281">
    <property type="entry name" value="Sigma70_r4_2"/>
    <property type="match status" value="1"/>
</dbReference>
<keyword evidence="8" id="KW-1185">Reference proteome</keyword>
<evidence type="ECO:0000256" key="2">
    <source>
        <dbReference type="ARBA" id="ARBA00023015"/>
    </source>
</evidence>
<name>A0A285D3M8_9BACI</name>
<feature type="domain" description="RNA polymerase sigma factor 70 region 4 type 2" evidence="6">
    <location>
        <begin position="108"/>
        <end position="157"/>
    </location>
</feature>
<reference evidence="7 8" key="1">
    <citation type="submission" date="2017-08" db="EMBL/GenBank/DDBJ databases">
        <authorList>
            <person name="de Groot N.N."/>
        </authorList>
    </citation>
    <scope>NUCLEOTIDE SEQUENCE [LARGE SCALE GENOMIC DNA]</scope>
    <source>
        <strain evidence="7 8">JC228</strain>
    </source>
</reference>
<dbReference type="Gene3D" id="1.10.1740.10">
    <property type="match status" value="1"/>
</dbReference>
<proteinExistence type="inferred from homology"/>
<evidence type="ECO:0000313" key="7">
    <source>
        <dbReference type="EMBL" id="SNX74424.1"/>
    </source>
</evidence>
<dbReference type="InterPro" id="IPR007627">
    <property type="entry name" value="RNA_pol_sigma70_r2"/>
</dbReference>
<keyword evidence="2" id="KW-0805">Transcription regulation</keyword>
<dbReference type="PANTHER" id="PTHR43133">
    <property type="entry name" value="RNA POLYMERASE ECF-TYPE SIGMA FACTO"/>
    <property type="match status" value="1"/>
</dbReference>
<dbReference type="EMBL" id="OAOP01000009">
    <property type="protein sequence ID" value="SNX74424.1"/>
    <property type="molecule type" value="Genomic_DNA"/>
</dbReference>
<dbReference type="InterPro" id="IPR039425">
    <property type="entry name" value="RNA_pol_sigma-70-like"/>
</dbReference>
<dbReference type="GO" id="GO:0003677">
    <property type="term" value="F:DNA binding"/>
    <property type="evidence" value="ECO:0007669"/>
    <property type="project" value="InterPro"/>
</dbReference>
<dbReference type="PANTHER" id="PTHR43133:SF60">
    <property type="entry name" value="RNA POLYMERASE SIGMA FACTOR SIGV"/>
    <property type="match status" value="1"/>
</dbReference>
<evidence type="ECO:0000256" key="4">
    <source>
        <dbReference type="ARBA" id="ARBA00023163"/>
    </source>
</evidence>
<evidence type="ECO:0000313" key="8">
    <source>
        <dbReference type="Proteomes" id="UP000219546"/>
    </source>
</evidence>
<dbReference type="InterPro" id="IPR013324">
    <property type="entry name" value="RNA_pol_sigma_r3/r4-like"/>
</dbReference>
<gene>
    <name evidence="7" type="ORF">SAMN05877753_10991</name>
</gene>
<dbReference type="Proteomes" id="UP000219546">
    <property type="component" value="Unassembled WGS sequence"/>
</dbReference>
<keyword evidence="4" id="KW-0804">Transcription</keyword>
<dbReference type="Pfam" id="PF04542">
    <property type="entry name" value="Sigma70_r2"/>
    <property type="match status" value="1"/>
</dbReference>
<dbReference type="GO" id="GO:0006352">
    <property type="term" value="P:DNA-templated transcription initiation"/>
    <property type="evidence" value="ECO:0007669"/>
    <property type="project" value="InterPro"/>
</dbReference>
<comment type="similarity">
    <text evidence="1">Belongs to the sigma-70 factor family. ECF subfamily.</text>
</comment>
<dbReference type="InterPro" id="IPR036388">
    <property type="entry name" value="WH-like_DNA-bd_sf"/>
</dbReference>
<evidence type="ECO:0000256" key="1">
    <source>
        <dbReference type="ARBA" id="ARBA00010641"/>
    </source>
</evidence>